<proteinExistence type="predicted"/>
<accession>A0A1M5SID8</accession>
<evidence type="ECO:0000313" key="2">
    <source>
        <dbReference type="EMBL" id="SHH38306.1"/>
    </source>
</evidence>
<organism evidence="2 3">
    <name type="scientific">Bradyrhizobium erythrophlei</name>
    <dbReference type="NCBI Taxonomy" id="1437360"/>
    <lineage>
        <taxon>Bacteria</taxon>
        <taxon>Pseudomonadati</taxon>
        <taxon>Pseudomonadota</taxon>
        <taxon>Alphaproteobacteria</taxon>
        <taxon>Hyphomicrobiales</taxon>
        <taxon>Nitrobacteraceae</taxon>
        <taxon>Bradyrhizobium</taxon>
    </lineage>
</organism>
<dbReference type="Proteomes" id="UP000189796">
    <property type="component" value="Chromosome I"/>
</dbReference>
<feature type="region of interest" description="Disordered" evidence="1">
    <location>
        <begin position="49"/>
        <end position="70"/>
    </location>
</feature>
<feature type="compositionally biased region" description="Basic residues" evidence="1">
    <location>
        <begin position="60"/>
        <end position="69"/>
    </location>
</feature>
<sequence>MRATIPPTTLTFCPTIRLRSLLRSPLLSHTITPALGLCSIPPYPPAGSSPALGLGGPAVHHPKQGKGRRNRDGIDLIRLNAVLIVNDQPFSPIASHPLPSLLHSPRHALPLPDRTDTAARALAHRRLSDGLCIPCASRPPIDCVRMPLKPLQDSEMQHQRHLSDDQREGLYGRSEATVTVWDARGRASDQASERSRNVGFGDICRVARPSRPGGVGGGRNLLGRPIIDVDTGARGPVSQLVFGFPEIPRARSGLQNLGRSGSEKSGGADFSKSGSLR</sequence>
<name>A0A1M5SID8_9BRAD</name>
<reference evidence="2 3" key="1">
    <citation type="submission" date="2016-11" db="EMBL/GenBank/DDBJ databases">
        <authorList>
            <person name="Jaros S."/>
            <person name="Januszkiewicz K."/>
            <person name="Wedrychowicz H."/>
        </authorList>
    </citation>
    <scope>NUCLEOTIDE SEQUENCE [LARGE SCALE GENOMIC DNA]</scope>
    <source>
        <strain evidence="2 3">GAS138</strain>
    </source>
</reference>
<evidence type="ECO:0000256" key="1">
    <source>
        <dbReference type="SAM" id="MobiDB-lite"/>
    </source>
</evidence>
<dbReference type="EMBL" id="LT670817">
    <property type="protein sequence ID" value="SHH38306.1"/>
    <property type="molecule type" value="Genomic_DNA"/>
</dbReference>
<feature type="region of interest" description="Disordered" evidence="1">
    <location>
        <begin position="251"/>
        <end position="277"/>
    </location>
</feature>
<protein>
    <submittedName>
        <fullName evidence="2">Uncharacterized protein</fullName>
    </submittedName>
</protein>
<evidence type="ECO:0000313" key="3">
    <source>
        <dbReference type="Proteomes" id="UP000189796"/>
    </source>
</evidence>
<dbReference type="AlphaFoldDB" id="A0A1M5SID8"/>
<gene>
    <name evidence="2" type="ORF">SAMN05443248_4621</name>
</gene>